<dbReference type="Proteomes" id="UP000184184">
    <property type="component" value="Unassembled WGS sequence"/>
</dbReference>
<protein>
    <submittedName>
        <fullName evidence="1">Uncharacterized protein</fullName>
    </submittedName>
</protein>
<dbReference type="AlphaFoldDB" id="A0A1M7JLR2"/>
<accession>A0A1M7JLR2</accession>
<reference evidence="1 2" key="1">
    <citation type="submission" date="2016-11" db="EMBL/GenBank/DDBJ databases">
        <authorList>
            <person name="Jaros S."/>
            <person name="Januszkiewicz K."/>
            <person name="Wedrychowicz H."/>
        </authorList>
    </citation>
    <scope>NUCLEOTIDE SEQUENCE [LARGE SCALE GENOMIC DNA]</scope>
    <source>
        <strain evidence="1 2">CGMCC 1.10681</strain>
    </source>
</reference>
<proteinExistence type="predicted"/>
<keyword evidence="2" id="KW-1185">Reference proteome</keyword>
<dbReference type="STRING" id="1027249.SAMN05216179_0394"/>
<name>A0A1M7JLR2_9BACI</name>
<gene>
    <name evidence="1" type="ORF">SAMN05216179_0394</name>
</gene>
<evidence type="ECO:0000313" key="1">
    <source>
        <dbReference type="EMBL" id="SHM53447.1"/>
    </source>
</evidence>
<dbReference type="EMBL" id="FRCZ01000001">
    <property type="protein sequence ID" value="SHM53447.1"/>
    <property type="molecule type" value="Genomic_DNA"/>
</dbReference>
<dbReference type="RefSeq" id="WP_170862623.1">
    <property type="nucleotide sequence ID" value="NZ_FRCZ01000001.1"/>
</dbReference>
<sequence>MGFIKKLFQPKKCAMCGKKPTNPTYYYNDDDEKVPVCDKCVTYAERRAYRKV</sequence>
<organism evidence="1 2">
    <name type="scientific">Gracilibacillus kekensis</name>
    <dbReference type="NCBI Taxonomy" id="1027249"/>
    <lineage>
        <taxon>Bacteria</taxon>
        <taxon>Bacillati</taxon>
        <taxon>Bacillota</taxon>
        <taxon>Bacilli</taxon>
        <taxon>Bacillales</taxon>
        <taxon>Bacillaceae</taxon>
        <taxon>Gracilibacillus</taxon>
    </lineage>
</organism>
<evidence type="ECO:0000313" key="2">
    <source>
        <dbReference type="Proteomes" id="UP000184184"/>
    </source>
</evidence>